<dbReference type="Pfam" id="PF12257">
    <property type="entry name" value="IML1"/>
    <property type="match status" value="1"/>
</dbReference>
<dbReference type="EMBL" id="CAJOAZ010018375">
    <property type="protein sequence ID" value="CAF4325495.1"/>
    <property type="molecule type" value="Genomic_DNA"/>
</dbReference>
<reference evidence="2" key="1">
    <citation type="submission" date="2021-02" db="EMBL/GenBank/DDBJ databases">
        <authorList>
            <person name="Nowell W R."/>
        </authorList>
    </citation>
    <scope>NUCLEOTIDE SEQUENCE</scope>
</reference>
<dbReference type="InterPro" id="IPR048255">
    <property type="entry name" value="IML1_N"/>
</dbReference>
<name>A0A820JDJ0_9BILA</name>
<feature type="non-terminal residue" evidence="2">
    <location>
        <position position="47"/>
    </location>
</feature>
<comment type="caution">
    <text evidence="2">The sequence shown here is derived from an EMBL/GenBank/DDBJ whole genome shotgun (WGS) entry which is preliminary data.</text>
</comment>
<evidence type="ECO:0000259" key="1">
    <source>
        <dbReference type="Pfam" id="PF12257"/>
    </source>
</evidence>
<dbReference type="AlphaFoldDB" id="A0A820JDJ0"/>
<proteinExistence type="predicted"/>
<feature type="domain" description="Vacuolar membrane-associated protein Iml1 N-terminal" evidence="1">
    <location>
        <begin position="2"/>
        <end position="47"/>
    </location>
</feature>
<gene>
    <name evidence="2" type="ORF">OXD698_LOCUS47406</name>
</gene>
<accession>A0A820JDJ0</accession>
<organism evidence="2 3">
    <name type="scientific">Adineta steineri</name>
    <dbReference type="NCBI Taxonomy" id="433720"/>
    <lineage>
        <taxon>Eukaryota</taxon>
        <taxon>Metazoa</taxon>
        <taxon>Spiralia</taxon>
        <taxon>Gnathifera</taxon>
        <taxon>Rotifera</taxon>
        <taxon>Eurotatoria</taxon>
        <taxon>Bdelloidea</taxon>
        <taxon>Adinetida</taxon>
        <taxon>Adinetidae</taxon>
        <taxon>Adineta</taxon>
    </lineage>
</organism>
<protein>
    <recommendedName>
        <fullName evidence="1">Vacuolar membrane-associated protein Iml1 N-terminal domain-containing protein</fullName>
    </recommendedName>
</protein>
<evidence type="ECO:0000313" key="3">
    <source>
        <dbReference type="Proteomes" id="UP000663844"/>
    </source>
</evidence>
<dbReference type="Proteomes" id="UP000663844">
    <property type="component" value="Unassembled WGS sequence"/>
</dbReference>
<sequence>MSCQHDVTMTLFSRVFYDAKCLEDFPTSLRENINTDHRGRYYEDFYR</sequence>
<evidence type="ECO:0000313" key="2">
    <source>
        <dbReference type="EMBL" id="CAF4325495.1"/>
    </source>
</evidence>